<feature type="region of interest" description="Disordered" evidence="1">
    <location>
        <begin position="122"/>
        <end position="195"/>
    </location>
</feature>
<protein>
    <submittedName>
        <fullName evidence="2">Protein tyrosine phosphatase</fullName>
    </submittedName>
</protein>
<evidence type="ECO:0000313" key="3">
    <source>
        <dbReference type="Proteomes" id="UP000029990"/>
    </source>
</evidence>
<name>A0ABR4XEE4_9MICO</name>
<dbReference type="EMBL" id="AVPI01000017">
    <property type="protein sequence ID" value="KGN32203.1"/>
    <property type="molecule type" value="Genomic_DNA"/>
</dbReference>
<organism evidence="2 3">
    <name type="scientific">Knoellia flava TL1</name>
    <dbReference type="NCBI Taxonomy" id="1385518"/>
    <lineage>
        <taxon>Bacteria</taxon>
        <taxon>Bacillati</taxon>
        <taxon>Actinomycetota</taxon>
        <taxon>Actinomycetes</taxon>
        <taxon>Micrococcales</taxon>
        <taxon>Intrasporangiaceae</taxon>
        <taxon>Knoellia</taxon>
    </lineage>
</organism>
<reference evidence="2 3" key="1">
    <citation type="submission" date="2013-08" db="EMBL/GenBank/DDBJ databases">
        <title>The genome sequence of Knoellia flava.</title>
        <authorList>
            <person name="Zhu W."/>
            <person name="Wang G."/>
        </authorList>
    </citation>
    <scope>NUCLEOTIDE SEQUENCE [LARGE SCALE GENOMIC DNA]</scope>
    <source>
        <strain evidence="2 3">TL1</strain>
    </source>
</reference>
<dbReference type="Proteomes" id="UP000029990">
    <property type="component" value="Unassembled WGS sequence"/>
</dbReference>
<evidence type="ECO:0000256" key="1">
    <source>
        <dbReference type="SAM" id="MobiDB-lite"/>
    </source>
</evidence>
<comment type="caution">
    <text evidence="2">The sequence shown here is derived from an EMBL/GenBank/DDBJ whole genome shotgun (WGS) entry which is preliminary data.</text>
</comment>
<proteinExistence type="predicted"/>
<feature type="compositionally biased region" description="Low complexity" evidence="1">
    <location>
        <begin position="177"/>
        <end position="195"/>
    </location>
</feature>
<feature type="compositionally biased region" description="Basic and acidic residues" evidence="1">
    <location>
        <begin position="155"/>
        <end position="166"/>
    </location>
</feature>
<feature type="region of interest" description="Disordered" evidence="1">
    <location>
        <begin position="47"/>
        <end position="66"/>
    </location>
</feature>
<keyword evidence="3" id="KW-1185">Reference proteome</keyword>
<evidence type="ECO:0000313" key="2">
    <source>
        <dbReference type="EMBL" id="KGN32203.1"/>
    </source>
</evidence>
<gene>
    <name evidence="2" type="ORF">N798_07555</name>
</gene>
<sequence length="195" mass="19074">MKRGPSPAVQEQTDGVALGSVLGARTGAALAGVVLALGAATVVAHSATRPADVPASSVPSDRGVGPDATGPAAFGLCRAWANHEKHNDGADRARGSVAMRNLAEAAGGEDRVAGYCATVRRPSAGAKRGGGSGDSGTQAVPKDKVAKQLGKAGRSGKDHPGKDHPGRSALGKGSKRSGSPSPSTSPSASPSPSSS</sequence>
<accession>A0ABR4XEE4</accession>